<dbReference type="Proteomes" id="UP001295469">
    <property type="component" value="Chromosome A03"/>
</dbReference>
<gene>
    <name evidence="1" type="ORF">DARMORV10_A03P03050.1</name>
</gene>
<organism evidence="1">
    <name type="scientific">Brassica napus</name>
    <name type="common">Rape</name>
    <dbReference type="NCBI Taxonomy" id="3708"/>
    <lineage>
        <taxon>Eukaryota</taxon>
        <taxon>Viridiplantae</taxon>
        <taxon>Streptophyta</taxon>
        <taxon>Embryophyta</taxon>
        <taxon>Tracheophyta</taxon>
        <taxon>Spermatophyta</taxon>
        <taxon>Magnoliopsida</taxon>
        <taxon>eudicotyledons</taxon>
        <taxon>Gunneridae</taxon>
        <taxon>Pentapetalae</taxon>
        <taxon>rosids</taxon>
        <taxon>malvids</taxon>
        <taxon>Brassicales</taxon>
        <taxon>Brassicaceae</taxon>
        <taxon>Brassiceae</taxon>
        <taxon>Brassica</taxon>
    </lineage>
</organism>
<reference evidence="1" key="1">
    <citation type="submission" date="2021-01" db="EMBL/GenBank/DDBJ databases">
        <authorList>
            <consortium name="Genoscope - CEA"/>
            <person name="William W."/>
        </authorList>
    </citation>
    <scope>NUCLEOTIDE SEQUENCE</scope>
</reference>
<protein>
    <submittedName>
        <fullName evidence="1">(rape) hypothetical protein</fullName>
    </submittedName>
</protein>
<accession>A0A816VDR7</accession>
<evidence type="ECO:0000313" key="1">
    <source>
        <dbReference type="EMBL" id="CAF2118794.1"/>
    </source>
</evidence>
<dbReference type="EMBL" id="HG994357">
    <property type="protein sequence ID" value="CAF2118794.1"/>
    <property type="molecule type" value="Genomic_DNA"/>
</dbReference>
<dbReference type="AlphaFoldDB" id="A0A816VDR7"/>
<name>A0A816VDR7_BRANA</name>
<proteinExistence type="predicted"/>
<sequence>MVNGSHTRGIVDKASGVPWWPKEPICELQKVTFYWNFRSPEGIIGSCAFRSPIHESCFGLNSVFTVKDRALGYKTELTAADLFLPV</sequence>